<dbReference type="InterPro" id="IPR041720">
    <property type="entry name" value="FbaB-like"/>
</dbReference>
<feature type="active site" description="Schiff-base intermediate with dihydroxyacetone-P" evidence="1">
    <location>
        <position position="172"/>
    </location>
</feature>
<dbReference type="OrthoDB" id="5915071at2"/>
<evidence type="ECO:0000313" key="3">
    <source>
        <dbReference type="Proteomes" id="UP000261080"/>
    </source>
</evidence>
<dbReference type="RefSeq" id="WP_024733046.1">
    <property type="nucleotide sequence ID" value="NZ_CP094681.1"/>
</dbReference>
<evidence type="ECO:0000313" key="2">
    <source>
        <dbReference type="EMBL" id="RGE86414.1"/>
    </source>
</evidence>
<organism evidence="2 3">
    <name type="scientific">Sellimonas intestinalis</name>
    <dbReference type="NCBI Taxonomy" id="1653434"/>
    <lineage>
        <taxon>Bacteria</taxon>
        <taxon>Bacillati</taxon>
        <taxon>Bacillota</taxon>
        <taxon>Clostridia</taxon>
        <taxon>Lachnospirales</taxon>
        <taxon>Lachnospiraceae</taxon>
        <taxon>Sellimonas</taxon>
    </lineage>
</organism>
<protein>
    <recommendedName>
        <fullName evidence="4">Fructose-bisphosphate aldolase</fullName>
    </recommendedName>
</protein>
<dbReference type="PANTHER" id="PTHR47916:SF1">
    <property type="entry name" value="3-HYDROXY-5-PHOSPHONOOXYPENTANE-2,4-DIONE THIOLASE"/>
    <property type="match status" value="1"/>
</dbReference>
<evidence type="ECO:0008006" key="4">
    <source>
        <dbReference type="Google" id="ProtNLM"/>
    </source>
</evidence>
<dbReference type="GeneID" id="97193286"/>
<dbReference type="AlphaFoldDB" id="A0A3E3K111"/>
<dbReference type="NCBIfam" id="NF005556">
    <property type="entry name" value="PRK07226.1"/>
    <property type="match status" value="1"/>
</dbReference>
<sequence>MSKKIRMGRLFNYNSDKTFLLPIDHGITLGPIKGINSYCDTVKLAASGGVDAVIAHKGTIKKLIEENIYGSYSYIMHLSASTALAPYSEKKVLVTQVEEALTYGVDGISIHVNLGGEDEAQMLKDFGYVSNECEKWGIPLLAMMYAKGAENDPNTTSHLIKVAQEMGADIVKISYNGDLANLEDCISNTGIHTVLAGGNYSNNVKELLTRIDQAITYGFSGVAIGRNIFQSNHIQQLAKMISSILNSEETLEACLKKVEELGNDYF</sequence>
<dbReference type="InterPro" id="IPR050456">
    <property type="entry name" value="DeoC/FbaB_aldolase"/>
</dbReference>
<dbReference type="InterPro" id="IPR013785">
    <property type="entry name" value="Aldolase_TIM"/>
</dbReference>
<dbReference type="PIRSF" id="PIRSF038992">
    <property type="entry name" value="Aldolase_Ia"/>
    <property type="match status" value="1"/>
</dbReference>
<name>A0A3E3K111_9FIRM</name>
<gene>
    <name evidence="2" type="ORF">DW016_10135</name>
</gene>
<dbReference type="SUPFAM" id="SSF51569">
    <property type="entry name" value="Aldolase"/>
    <property type="match status" value="1"/>
</dbReference>
<proteinExistence type="predicted"/>
<comment type="caution">
    <text evidence="2">The sequence shown here is derived from an EMBL/GenBank/DDBJ whole genome shotgun (WGS) entry which is preliminary data.</text>
</comment>
<dbReference type="GO" id="GO:0004332">
    <property type="term" value="F:fructose-bisphosphate aldolase activity"/>
    <property type="evidence" value="ECO:0007669"/>
    <property type="project" value="InterPro"/>
</dbReference>
<reference evidence="2 3" key="1">
    <citation type="submission" date="2018-08" db="EMBL/GenBank/DDBJ databases">
        <title>A genome reference for cultivated species of the human gut microbiota.</title>
        <authorList>
            <person name="Zou Y."/>
            <person name="Xue W."/>
            <person name="Luo G."/>
        </authorList>
    </citation>
    <scope>NUCLEOTIDE SEQUENCE [LARGE SCALE GENOMIC DNA]</scope>
    <source>
        <strain evidence="2 3">AF37-2AT</strain>
    </source>
</reference>
<dbReference type="Proteomes" id="UP000261080">
    <property type="component" value="Unassembled WGS sequence"/>
</dbReference>
<dbReference type="Pfam" id="PF01791">
    <property type="entry name" value="DeoC"/>
    <property type="match status" value="1"/>
</dbReference>
<dbReference type="SMART" id="SM01133">
    <property type="entry name" value="DeoC"/>
    <property type="match status" value="1"/>
</dbReference>
<keyword evidence="3" id="KW-1185">Reference proteome</keyword>
<accession>A0A3E3K111</accession>
<dbReference type="InterPro" id="IPR002915">
    <property type="entry name" value="DeoC/FbaB/LacD_aldolase"/>
</dbReference>
<dbReference type="EMBL" id="QVLX01000005">
    <property type="protein sequence ID" value="RGE86414.1"/>
    <property type="molecule type" value="Genomic_DNA"/>
</dbReference>
<feature type="active site" description="Proton donor" evidence="1">
    <location>
        <position position="145"/>
    </location>
</feature>
<dbReference type="PANTHER" id="PTHR47916">
    <property type="entry name" value="FRUCTOSE-BISPHOSPHATE ALDOLASE CLASS 1"/>
    <property type="match status" value="1"/>
</dbReference>
<dbReference type="Gene3D" id="3.20.20.70">
    <property type="entry name" value="Aldolase class I"/>
    <property type="match status" value="1"/>
</dbReference>
<evidence type="ECO:0000256" key="1">
    <source>
        <dbReference type="PIRSR" id="PIRSR038992-1"/>
    </source>
</evidence>